<dbReference type="Proteomes" id="UP000774326">
    <property type="component" value="Unassembled WGS sequence"/>
</dbReference>
<organism evidence="1 2">
    <name type="scientific">Wickerhamomyces pijperi</name>
    <name type="common">Yeast</name>
    <name type="synonym">Pichia pijperi</name>
    <dbReference type="NCBI Taxonomy" id="599730"/>
    <lineage>
        <taxon>Eukaryota</taxon>
        <taxon>Fungi</taxon>
        <taxon>Dikarya</taxon>
        <taxon>Ascomycota</taxon>
        <taxon>Saccharomycotina</taxon>
        <taxon>Saccharomycetes</taxon>
        <taxon>Phaffomycetales</taxon>
        <taxon>Wickerhamomycetaceae</taxon>
        <taxon>Wickerhamomyces</taxon>
    </lineage>
</organism>
<name>A0A9P8Q4T5_WICPI</name>
<dbReference type="EMBL" id="JAEUBG010002723">
    <property type="protein sequence ID" value="KAH3684098.1"/>
    <property type="molecule type" value="Genomic_DNA"/>
</dbReference>
<proteinExistence type="predicted"/>
<keyword evidence="2" id="KW-1185">Reference proteome</keyword>
<gene>
    <name evidence="1" type="ORF">WICPIJ_004922</name>
</gene>
<reference evidence="1" key="1">
    <citation type="journal article" date="2021" name="Open Biol.">
        <title>Shared evolutionary footprints suggest mitochondrial oxidative damage underlies multiple complex I losses in fungi.</title>
        <authorList>
            <person name="Schikora-Tamarit M.A."/>
            <person name="Marcet-Houben M."/>
            <person name="Nosek J."/>
            <person name="Gabaldon T."/>
        </authorList>
    </citation>
    <scope>NUCLEOTIDE SEQUENCE</scope>
    <source>
        <strain evidence="1">CBS2887</strain>
    </source>
</reference>
<evidence type="ECO:0000313" key="1">
    <source>
        <dbReference type="EMBL" id="KAH3684098.1"/>
    </source>
</evidence>
<protein>
    <submittedName>
        <fullName evidence="1">Uncharacterized protein</fullName>
    </submittedName>
</protein>
<accession>A0A9P8Q4T5</accession>
<sequence>MAVLLLLLLVESKEFLRLDFSVADKSDEEEVPTALASKIPAKMKPYLHFFGIPGKTSPKRKASRPPTPKMTIPDIMITPMSLIFDPDKFLTILLNVKHGRIKFTRVLEIPRDVSIDIKSSFTDMNPTNITKYTFMIGFTAR</sequence>
<comment type="caution">
    <text evidence="1">The sequence shown here is derived from an EMBL/GenBank/DDBJ whole genome shotgun (WGS) entry which is preliminary data.</text>
</comment>
<dbReference type="AlphaFoldDB" id="A0A9P8Q4T5"/>
<reference evidence="1" key="2">
    <citation type="submission" date="2021-01" db="EMBL/GenBank/DDBJ databases">
        <authorList>
            <person name="Schikora-Tamarit M.A."/>
        </authorList>
    </citation>
    <scope>NUCLEOTIDE SEQUENCE</scope>
    <source>
        <strain evidence="1">CBS2887</strain>
    </source>
</reference>
<evidence type="ECO:0000313" key="2">
    <source>
        <dbReference type="Proteomes" id="UP000774326"/>
    </source>
</evidence>